<dbReference type="AlphaFoldDB" id="A0A075A9U0"/>
<dbReference type="GeneID" id="20322169"/>
<name>A0A075A9U0_OPIVI</name>
<protein>
    <submittedName>
        <fullName evidence="1">Uncharacterized protein</fullName>
    </submittedName>
</protein>
<dbReference type="EMBL" id="KL596815">
    <property type="protein sequence ID" value="KER24304.1"/>
    <property type="molecule type" value="Genomic_DNA"/>
</dbReference>
<dbReference type="KEGG" id="ovi:T265_07990"/>
<organism evidence="1 2">
    <name type="scientific">Opisthorchis viverrini</name>
    <name type="common">Southeast Asian liver fluke</name>
    <dbReference type="NCBI Taxonomy" id="6198"/>
    <lineage>
        <taxon>Eukaryota</taxon>
        <taxon>Metazoa</taxon>
        <taxon>Spiralia</taxon>
        <taxon>Lophotrochozoa</taxon>
        <taxon>Platyhelminthes</taxon>
        <taxon>Trematoda</taxon>
        <taxon>Digenea</taxon>
        <taxon>Opisthorchiida</taxon>
        <taxon>Opisthorchiata</taxon>
        <taxon>Opisthorchiidae</taxon>
        <taxon>Opisthorchis</taxon>
    </lineage>
</organism>
<evidence type="ECO:0000313" key="2">
    <source>
        <dbReference type="Proteomes" id="UP000054324"/>
    </source>
</evidence>
<dbReference type="CTD" id="20322169"/>
<keyword evidence="2" id="KW-1185">Reference proteome</keyword>
<sequence length="88" mass="9407">MPSNPIVSALRFNLQATCSGQTDLTSARHNTVSSTMSDKWSSSDEGIACGSGLQFFVQKHGTASALAGEGMVMFVISHLNQCRQIDIE</sequence>
<proteinExistence type="predicted"/>
<evidence type="ECO:0000313" key="1">
    <source>
        <dbReference type="EMBL" id="KER24304.1"/>
    </source>
</evidence>
<dbReference type="Proteomes" id="UP000054324">
    <property type="component" value="Unassembled WGS sequence"/>
</dbReference>
<dbReference type="RefSeq" id="XP_009171935.1">
    <property type="nucleotide sequence ID" value="XM_009173671.1"/>
</dbReference>
<gene>
    <name evidence="1" type="ORF">T265_07990</name>
</gene>
<accession>A0A075A9U0</accession>
<reference evidence="1 2" key="1">
    <citation type="submission" date="2013-11" db="EMBL/GenBank/DDBJ databases">
        <title>Opisthorchis viverrini - life in the bile duct.</title>
        <authorList>
            <person name="Young N.D."/>
            <person name="Nagarajan N."/>
            <person name="Lin S.J."/>
            <person name="Korhonen P.K."/>
            <person name="Jex A.R."/>
            <person name="Hall R.S."/>
            <person name="Safavi-Hemami H."/>
            <person name="Kaewkong W."/>
            <person name="Bertrand D."/>
            <person name="Gao S."/>
            <person name="Seet Q."/>
            <person name="Wongkham S."/>
            <person name="Teh B.T."/>
            <person name="Wongkham C."/>
            <person name="Intapan P.M."/>
            <person name="Maleewong W."/>
            <person name="Yang X."/>
            <person name="Hu M."/>
            <person name="Wang Z."/>
            <person name="Hofmann A."/>
            <person name="Sternberg P.W."/>
            <person name="Tan P."/>
            <person name="Wang J."/>
            <person name="Gasser R.B."/>
        </authorList>
    </citation>
    <scope>NUCLEOTIDE SEQUENCE [LARGE SCALE GENOMIC DNA]</scope>
</reference>